<dbReference type="AlphaFoldDB" id="A0AAP0E306"/>
<protein>
    <submittedName>
        <fullName evidence="1">Uncharacterized protein</fullName>
    </submittedName>
</protein>
<dbReference type="EMBL" id="JBBNAF010000047">
    <property type="protein sequence ID" value="KAK9081728.1"/>
    <property type="molecule type" value="Genomic_DNA"/>
</dbReference>
<sequence length="50" mass="5304">MFLIDSGIEPGGSSLTPIPASRRGFVTSLVLNVVCEIALNVPINVEYNLS</sequence>
<dbReference type="Proteomes" id="UP001420932">
    <property type="component" value="Unassembled WGS sequence"/>
</dbReference>
<gene>
    <name evidence="1" type="ORF">Syun_030774</name>
</gene>
<organism evidence="1 2">
    <name type="scientific">Stephania yunnanensis</name>
    <dbReference type="NCBI Taxonomy" id="152371"/>
    <lineage>
        <taxon>Eukaryota</taxon>
        <taxon>Viridiplantae</taxon>
        <taxon>Streptophyta</taxon>
        <taxon>Embryophyta</taxon>
        <taxon>Tracheophyta</taxon>
        <taxon>Spermatophyta</taxon>
        <taxon>Magnoliopsida</taxon>
        <taxon>Ranunculales</taxon>
        <taxon>Menispermaceae</taxon>
        <taxon>Menispermoideae</taxon>
        <taxon>Cissampelideae</taxon>
        <taxon>Stephania</taxon>
    </lineage>
</organism>
<evidence type="ECO:0000313" key="1">
    <source>
        <dbReference type="EMBL" id="KAK9081728.1"/>
    </source>
</evidence>
<comment type="caution">
    <text evidence="1">The sequence shown here is derived from an EMBL/GenBank/DDBJ whole genome shotgun (WGS) entry which is preliminary data.</text>
</comment>
<reference evidence="1 2" key="1">
    <citation type="submission" date="2024-01" db="EMBL/GenBank/DDBJ databases">
        <title>Genome assemblies of Stephania.</title>
        <authorList>
            <person name="Yang L."/>
        </authorList>
    </citation>
    <scope>NUCLEOTIDE SEQUENCE [LARGE SCALE GENOMIC DNA]</scope>
    <source>
        <strain evidence="1">YNDBR</strain>
        <tissue evidence="1">Leaf</tissue>
    </source>
</reference>
<accession>A0AAP0E306</accession>
<keyword evidence="2" id="KW-1185">Reference proteome</keyword>
<proteinExistence type="predicted"/>
<evidence type="ECO:0000313" key="2">
    <source>
        <dbReference type="Proteomes" id="UP001420932"/>
    </source>
</evidence>
<name>A0AAP0E306_9MAGN</name>